<sequence>MEIKYPEYLKKVQTYQPGKPVSELQRELGLNEIVKLASNENPFGCSLSVKKAVERYATQINRYPDGGAYYLRQALSQFLEIAPDQIIFGNGSNEIIDMIGRVFLSDGSEALFFEGSFVVYRLIAQISGGRYREIPLECDFSRNLEKMLESISERTKVIFIDNPCNPTGFANKREEMNEFIKNVPDNVIVVLDEAYFEYAKPHGVPDGIDYIRRINPDIPEKNVIVLRTFSKAYGLAGLRIGYGVARKEIIQILEKVRQPFNTNALAQIAALEALKDQQFVQFSVEENEKGKQFFYEEFERRNIRFVPTFANFIMFHAHTAEELYQKLLHQGVIVRPAFGFRDYLRVSIGTEEENIRFFEALDKAGYSCR</sequence>
<comment type="pathway">
    <text evidence="2 9">Amino-acid biosynthesis; L-histidine biosynthesis; L-histidine from 5-phospho-alpha-D-ribose 1-diphosphate: step 7/9.</text>
</comment>
<organism evidence="11 12">
    <name type="scientific">Persephonella atlantica</name>
    <dbReference type="NCBI Taxonomy" id="2699429"/>
    <lineage>
        <taxon>Bacteria</taxon>
        <taxon>Pseudomonadati</taxon>
        <taxon>Aquificota</taxon>
        <taxon>Aquificia</taxon>
        <taxon>Aquificales</taxon>
        <taxon>Hydrogenothermaceae</taxon>
        <taxon>Persephonella</taxon>
    </lineage>
</organism>
<keyword evidence="5 9" id="KW-0032">Aminotransferase</keyword>
<dbReference type="InterPro" id="IPR001917">
    <property type="entry name" value="Aminotrans_II_pyridoxalP_BS"/>
</dbReference>
<keyword evidence="6 9" id="KW-0808">Transferase</keyword>
<dbReference type="Proteomes" id="UP000772812">
    <property type="component" value="Unassembled WGS sequence"/>
</dbReference>
<dbReference type="InterPro" id="IPR005861">
    <property type="entry name" value="HisP_aminotrans"/>
</dbReference>
<dbReference type="Gene3D" id="3.90.1150.10">
    <property type="entry name" value="Aspartate Aminotransferase, domain 1"/>
    <property type="match status" value="1"/>
</dbReference>
<dbReference type="InterPro" id="IPR015421">
    <property type="entry name" value="PyrdxlP-dep_Trfase_major"/>
</dbReference>
<dbReference type="GO" id="GO:0004400">
    <property type="term" value="F:histidinol-phosphate transaminase activity"/>
    <property type="evidence" value="ECO:0007669"/>
    <property type="project" value="UniProtKB-EC"/>
</dbReference>
<dbReference type="PANTHER" id="PTHR43643:SF3">
    <property type="entry name" value="HISTIDINOL-PHOSPHATE AMINOTRANSFERASE"/>
    <property type="match status" value="1"/>
</dbReference>
<dbReference type="HAMAP" id="MF_01023">
    <property type="entry name" value="HisC_aminotrans_2"/>
    <property type="match status" value="1"/>
</dbReference>
<dbReference type="SUPFAM" id="SSF53383">
    <property type="entry name" value="PLP-dependent transferases"/>
    <property type="match status" value="1"/>
</dbReference>
<dbReference type="NCBIfam" id="TIGR01141">
    <property type="entry name" value="hisC"/>
    <property type="match status" value="1"/>
</dbReference>
<evidence type="ECO:0000256" key="2">
    <source>
        <dbReference type="ARBA" id="ARBA00005011"/>
    </source>
</evidence>
<protein>
    <recommendedName>
        <fullName evidence="9">Histidinol-phosphate aminotransferase</fullName>
        <ecNumber evidence="9">2.6.1.9</ecNumber>
    </recommendedName>
    <alternativeName>
        <fullName evidence="9">Imidazole acetol-phosphate transaminase</fullName>
    </alternativeName>
</protein>
<dbReference type="PANTHER" id="PTHR43643">
    <property type="entry name" value="HISTIDINOL-PHOSPHATE AMINOTRANSFERASE 2"/>
    <property type="match status" value="1"/>
</dbReference>
<keyword evidence="7 9" id="KW-0663">Pyridoxal phosphate</keyword>
<dbReference type="Pfam" id="PF00155">
    <property type="entry name" value="Aminotran_1_2"/>
    <property type="match status" value="1"/>
</dbReference>
<name>A0ABS1GG01_9AQUI</name>
<dbReference type="EC" id="2.6.1.9" evidence="9"/>
<evidence type="ECO:0000256" key="5">
    <source>
        <dbReference type="ARBA" id="ARBA00022576"/>
    </source>
</evidence>
<keyword evidence="9" id="KW-0028">Amino-acid biosynthesis</keyword>
<reference evidence="11 12" key="1">
    <citation type="journal article" date="2021" name="Syst. Appl. Microbiol.">
        <title>Persephonella atlantica sp. nov.: How to adapt to physico-chemical gradients in high temperature hydrothermal habitats.</title>
        <authorList>
            <person name="Francois D.X."/>
            <person name="Godfroy A."/>
            <person name="Mathien C."/>
            <person name="Aube J."/>
            <person name="Cathalot C."/>
            <person name="Lesongeur F."/>
            <person name="L'Haridon S."/>
            <person name="Philippon X."/>
            <person name="Roussel E.G."/>
        </authorList>
    </citation>
    <scope>NUCLEOTIDE SEQUENCE [LARGE SCALE GENOMIC DNA]</scope>
    <source>
        <strain evidence="11 12">MO1340</strain>
    </source>
</reference>
<comment type="cofactor">
    <cofactor evidence="1 9">
        <name>pyridoxal 5'-phosphate</name>
        <dbReference type="ChEBI" id="CHEBI:597326"/>
    </cofactor>
</comment>
<evidence type="ECO:0000256" key="9">
    <source>
        <dbReference type="HAMAP-Rule" id="MF_01023"/>
    </source>
</evidence>
<comment type="subunit">
    <text evidence="4 9">Homodimer.</text>
</comment>
<evidence type="ECO:0000256" key="1">
    <source>
        <dbReference type="ARBA" id="ARBA00001933"/>
    </source>
</evidence>
<dbReference type="CDD" id="cd00609">
    <property type="entry name" value="AAT_like"/>
    <property type="match status" value="1"/>
</dbReference>
<dbReference type="InterPro" id="IPR015424">
    <property type="entry name" value="PyrdxlP-dep_Trfase"/>
</dbReference>
<evidence type="ECO:0000256" key="3">
    <source>
        <dbReference type="ARBA" id="ARBA00007970"/>
    </source>
</evidence>
<evidence type="ECO:0000256" key="8">
    <source>
        <dbReference type="ARBA" id="ARBA00047481"/>
    </source>
</evidence>
<evidence type="ECO:0000256" key="7">
    <source>
        <dbReference type="ARBA" id="ARBA00022898"/>
    </source>
</evidence>
<dbReference type="InterPro" id="IPR015422">
    <property type="entry name" value="PyrdxlP-dep_Trfase_small"/>
</dbReference>
<feature type="modified residue" description="N6-(pyridoxal phosphate)lysine" evidence="9">
    <location>
        <position position="231"/>
    </location>
</feature>
<evidence type="ECO:0000259" key="10">
    <source>
        <dbReference type="Pfam" id="PF00155"/>
    </source>
</evidence>
<feature type="domain" description="Aminotransferase class I/classII large" evidence="10">
    <location>
        <begin position="32"/>
        <end position="360"/>
    </location>
</feature>
<comment type="caution">
    <text evidence="11">The sequence shown here is derived from an EMBL/GenBank/DDBJ whole genome shotgun (WGS) entry which is preliminary data.</text>
</comment>
<evidence type="ECO:0000313" key="12">
    <source>
        <dbReference type="Proteomes" id="UP000772812"/>
    </source>
</evidence>
<dbReference type="InterPro" id="IPR004839">
    <property type="entry name" value="Aminotransferase_I/II_large"/>
</dbReference>
<dbReference type="EMBL" id="JAACYA010000001">
    <property type="protein sequence ID" value="MBK3331796.1"/>
    <property type="molecule type" value="Genomic_DNA"/>
</dbReference>
<gene>
    <name evidence="9" type="primary">hisC</name>
    <name evidence="11" type="ORF">GWK41_01790</name>
</gene>
<dbReference type="RefSeq" id="WP_200673198.1">
    <property type="nucleotide sequence ID" value="NZ_JAACYA010000001.1"/>
</dbReference>
<dbReference type="PROSITE" id="PS00599">
    <property type="entry name" value="AA_TRANSFER_CLASS_2"/>
    <property type="match status" value="1"/>
</dbReference>
<evidence type="ECO:0000256" key="6">
    <source>
        <dbReference type="ARBA" id="ARBA00022679"/>
    </source>
</evidence>
<keyword evidence="9" id="KW-0368">Histidine biosynthesis</keyword>
<comment type="similarity">
    <text evidence="3 9">Belongs to the class-II pyridoxal-phosphate-dependent aminotransferase family. Histidinol-phosphate aminotransferase subfamily.</text>
</comment>
<keyword evidence="12" id="KW-1185">Reference proteome</keyword>
<dbReference type="InterPro" id="IPR050106">
    <property type="entry name" value="HistidinolP_aminotransfase"/>
</dbReference>
<evidence type="ECO:0000313" key="11">
    <source>
        <dbReference type="EMBL" id="MBK3331796.1"/>
    </source>
</evidence>
<comment type="catalytic activity">
    <reaction evidence="8 9">
        <text>L-histidinol phosphate + 2-oxoglutarate = 3-(imidazol-4-yl)-2-oxopropyl phosphate + L-glutamate</text>
        <dbReference type="Rhea" id="RHEA:23744"/>
        <dbReference type="ChEBI" id="CHEBI:16810"/>
        <dbReference type="ChEBI" id="CHEBI:29985"/>
        <dbReference type="ChEBI" id="CHEBI:57766"/>
        <dbReference type="ChEBI" id="CHEBI:57980"/>
        <dbReference type="EC" id="2.6.1.9"/>
    </reaction>
</comment>
<evidence type="ECO:0000256" key="4">
    <source>
        <dbReference type="ARBA" id="ARBA00011738"/>
    </source>
</evidence>
<dbReference type="Gene3D" id="3.40.640.10">
    <property type="entry name" value="Type I PLP-dependent aspartate aminotransferase-like (Major domain)"/>
    <property type="match status" value="1"/>
</dbReference>
<proteinExistence type="inferred from homology"/>
<accession>A0ABS1GG01</accession>